<gene>
    <name evidence="2" type="ORF">Tco_0752158</name>
</gene>
<keyword evidence="3" id="KW-1185">Reference proteome</keyword>
<accession>A0ABQ4Z9C6</accession>
<name>A0ABQ4Z9C6_9ASTR</name>
<feature type="compositionally biased region" description="Basic and acidic residues" evidence="1">
    <location>
        <begin position="581"/>
        <end position="596"/>
    </location>
</feature>
<protein>
    <submittedName>
        <fullName evidence="2">Uncharacterized protein</fullName>
    </submittedName>
</protein>
<organism evidence="2 3">
    <name type="scientific">Tanacetum coccineum</name>
    <dbReference type="NCBI Taxonomy" id="301880"/>
    <lineage>
        <taxon>Eukaryota</taxon>
        <taxon>Viridiplantae</taxon>
        <taxon>Streptophyta</taxon>
        <taxon>Embryophyta</taxon>
        <taxon>Tracheophyta</taxon>
        <taxon>Spermatophyta</taxon>
        <taxon>Magnoliopsida</taxon>
        <taxon>eudicotyledons</taxon>
        <taxon>Gunneridae</taxon>
        <taxon>Pentapetalae</taxon>
        <taxon>asterids</taxon>
        <taxon>campanulids</taxon>
        <taxon>Asterales</taxon>
        <taxon>Asteraceae</taxon>
        <taxon>Asteroideae</taxon>
        <taxon>Anthemideae</taxon>
        <taxon>Anthemidinae</taxon>
        <taxon>Tanacetum</taxon>
    </lineage>
</organism>
<proteinExistence type="predicted"/>
<reference evidence="2" key="1">
    <citation type="journal article" date="2022" name="Int. J. Mol. Sci.">
        <title>Draft Genome of Tanacetum Coccineum: Genomic Comparison of Closely Related Tanacetum-Family Plants.</title>
        <authorList>
            <person name="Yamashiro T."/>
            <person name="Shiraishi A."/>
            <person name="Nakayama K."/>
            <person name="Satake H."/>
        </authorList>
    </citation>
    <scope>NUCLEOTIDE SEQUENCE</scope>
</reference>
<feature type="compositionally biased region" description="Acidic residues" evidence="1">
    <location>
        <begin position="284"/>
        <end position="308"/>
    </location>
</feature>
<dbReference type="Proteomes" id="UP001151760">
    <property type="component" value="Unassembled WGS sequence"/>
</dbReference>
<dbReference type="EMBL" id="BQNB010011063">
    <property type="protein sequence ID" value="GJS85617.1"/>
    <property type="molecule type" value="Genomic_DNA"/>
</dbReference>
<reference evidence="2" key="2">
    <citation type="submission" date="2022-01" db="EMBL/GenBank/DDBJ databases">
        <authorList>
            <person name="Yamashiro T."/>
            <person name="Shiraishi A."/>
            <person name="Satake H."/>
            <person name="Nakayama K."/>
        </authorList>
    </citation>
    <scope>NUCLEOTIDE SEQUENCE</scope>
</reference>
<feature type="compositionally biased region" description="Basic and acidic residues" evidence="1">
    <location>
        <begin position="145"/>
        <end position="156"/>
    </location>
</feature>
<feature type="compositionally biased region" description="Basic and acidic residues" evidence="1">
    <location>
        <begin position="555"/>
        <end position="566"/>
    </location>
</feature>
<evidence type="ECO:0000313" key="3">
    <source>
        <dbReference type="Proteomes" id="UP001151760"/>
    </source>
</evidence>
<evidence type="ECO:0000256" key="1">
    <source>
        <dbReference type="SAM" id="MobiDB-lite"/>
    </source>
</evidence>
<evidence type="ECO:0000313" key="2">
    <source>
        <dbReference type="EMBL" id="GJS85617.1"/>
    </source>
</evidence>
<comment type="caution">
    <text evidence="2">The sequence shown here is derived from an EMBL/GenBank/DDBJ whole genome shotgun (WGS) entry which is preliminary data.</text>
</comment>
<feature type="region of interest" description="Disordered" evidence="1">
    <location>
        <begin position="145"/>
        <end position="171"/>
    </location>
</feature>
<sequence length="846" mass="96362">MNPITTQQVALDNALVALEKRLKIEKCNARIEFSKPQREETYQVTLDALKLSPCYPAFLIIAKICPRPPNQDFVEPPSEEEMVSFIQELGYTSASLESHKDLIGSGHQELKSCGVCTTRRMLTLLLYYGKTLCFKLTTKKEVSHDKYSHKPVEKPKQAKKPAKKSTTVPTAGVVLRDTPGVFVLKKKTSAKVDRGKGMDLLYDVALLEAAQLTKTLKKSKLETHKLHASGLDDGVSSQPKVLDEQQDKTTGINERTGTKPGVPDVPKDQSESENESWGNSKDDDSNDDDKEEYEEEYVCTPEFSDDEEEYEELYKDVNVLLKDAEHEEEGKEDAKMTDKTEVPLHSSSISSDFANQFLNLDNAPPVDNEVVSMMNFKVHHEEPSTQNLSLLTIPVTSTPTPTPAPTTETTTTSIPTLPDISSLFGFDQRVSILERDLSQLKQVDYSAQLLETIKSQIPAMKAQGEKKRYIDIVKKSVKDIIKDEVKSKLPRILPKEVSDYATLVIQSTITESLENVKSKSYRSAQEHRELYDGLVKSYKIDKDLFESYGKAYSLKRDRRDKDKDEDPPAGSDQGLKRKKTSKDAEPSKGSKSKESKSSSSKGTNKIAKAKKPPFTFDELMSTPIDFSAYVMNNLKIVNLTQEYLVGPAFNLLKGTCRSRVELEYHFEECYKAITNRLDWNNLEGQKYPFDLSKSLSLIEDRGRQVDPVNYFINNDLEYLKGGSSRRKYMTSTTKPRLLSMMIFKASNTWVSKHDVYSSKRIIAVTHLKVMTWYDYGYLEEIEVRREDHKLYKFKEGDFPRLNLRDIEDMLLLLVQKKMANLERDVIFDLNVALWMFTRRVVILKWV</sequence>
<feature type="region of interest" description="Disordered" evidence="1">
    <location>
        <begin position="555"/>
        <end position="606"/>
    </location>
</feature>
<feature type="region of interest" description="Disordered" evidence="1">
    <location>
        <begin position="229"/>
        <end position="308"/>
    </location>
</feature>